<feature type="signal peptide" evidence="1">
    <location>
        <begin position="1"/>
        <end position="31"/>
    </location>
</feature>
<dbReference type="SUPFAM" id="SSF53850">
    <property type="entry name" value="Periplasmic binding protein-like II"/>
    <property type="match status" value="1"/>
</dbReference>
<dbReference type="EMBL" id="JANFNG010000003">
    <property type="protein sequence ID" value="MCQ4080173.1"/>
    <property type="molecule type" value="Genomic_DNA"/>
</dbReference>
<dbReference type="InterPro" id="IPR000914">
    <property type="entry name" value="SBP_5_dom"/>
</dbReference>
<proteinExistence type="predicted"/>
<evidence type="ECO:0000259" key="2">
    <source>
        <dbReference type="Pfam" id="PF00496"/>
    </source>
</evidence>
<comment type="caution">
    <text evidence="3">The sequence shown here is derived from an EMBL/GenBank/DDBJ whole genome shotgun (WGS) entry which is preliminary data.</text>
</comment>
<dbReference type="PIRSF" id="PIRSF002741">
    <property type="entry name" value="MppA"/>
    <property type="match status" value="1"/>
</dbReference>
<accession>A0ABT1PR75</accession>
<dbReference type="Gene3D" id="3.10.105.10">
    <property type="entry name" value="Dipeptide-binding Protein, Domain 3"/>
    <property type="match status" value="1"/>
</dbReference>
<protein>
    <submittedName>
        <fullName evidence="3">ABC transporter substrate-binding protein</fullName>
    </submittedName>
</protein>
<dbReference type="InterPro" id="IPR030678">
    <property type="entry name" value="Peptide/Ni-bd"/>
</dbReference>
<dbReference type="Pfam" id="PF00496">
    <property type="entry name" value="SBP_bac_5"/>
    <property type="match status" value="1"/>
</dbReference>
<organism evidence="3 4">
    <name type="scientific">Streptomyces humicola</name>
    <dbReference type="NCBI Taxonomy" id="2953240"/>
    <lineage>
        <taxon>Bacteria</taxon>
        <taxon>Bacillati</taxon>
        <taxon>Actinomycetota</taxon>
        <taxon>Actinomycetes</taxon>
        <taxon>Kitasatosporales</taxon>
        <taxon>Streptomycetaceae</taxon>
        <taxon>Streptomyces</taxon>
    </lineage>
</organism>
<evidence type="ECO:0000256" key="1">
    <source>
        <dbReference type="SAM" id="SignalP"/>
    </source>
</evidence>
<evidence type="ECO:0000313" key="4">
    <source>
        <dbReference type="Proteomes" id="UP001057702"/>
    </source>
</evidence>
<dbReference type="Proteomes" id="UP001057702">
    <property type="component" value="Unassembled WGS sequence"/>
</dbReference>
<dbReference type="RefSeq" id="WP_255919059.1">
    <property type="nucleotide sequence ID" value="NZ_JANFNG010000003.1"/>
</dbReference>
<dbReference type="PROSITE" id="PS51257">
    <property type="entry name" value="PROKAR_LIPOPROTEIN"/>
    <property type="match status" value="1"/>
</dbReference>
<dbReference type="PANTHER" id="PTHR30290">
    <property type="entry name" value="PERIPLASMIC BINDING COMPONENT OF ABC TRANSPORTER"/>
    <property type="match status" value="1"/>
</dbReference>
<dbReference type="Gene3D" id="3.40.190.10">
    <property type="entry name" value="Periplasmic binding protein-like II"/>
    <property type="match status" value="1"/>
</dbReference>
<feature type="chain" id="PRO_5045368275" evidence="1">
    <location>
        <begin position="32"/>
        <end position="598"/>
    </location>
</feature>
<name>A0ABT1PR75_9ACTN</name>
<reference evidence="3" key="1">
    <citation type="submission" date="2022-06" db="EMBL/GenBank/DDBJ databases">
        <title>Draft genome sequence of Streptomyces sp. RB6PN25 isolated from peat swamp forest in Thailand.</title>
        <authorList>
            <person name="Duangmal K."/>
            <person name="Klaysubun C."/>
        </authorList>
    </citation>
    <scope>NUCLEOTIDE SEQUENCE</scope>
    <source>
        <strain evidence="3">RB6PN25</strain>
    </source>
</reference>
<dbReference type="PANTHER" id="PTHR30290:SF83">
    <property type="entry name" value="ABC TRANSPORTER SUBSTRATE-BINDING PROTEIN"/>
    <property type="match status" value="1"/>
</dbReference>
<feature type="domain" description="Solute-binding protein family 5" evidence="2">
    <location>
        <begin position="124"/>
        <end position="513"/>
    </location>
</feature>
<dbReference type="InterPro" id="IPR039424">
    <property type="entry name" value="SBP_5"/>
</dbReference>
<evidence type="ECO:0000313" key="3">
    <source>
        <dbReference type="EMBL" id="MCQ4080173.1"/>
    </source>
</evidence>
<keyword evidence="1" id="KW-0732">Signal</keyword>
<keyword evidence="4" id="KW-1185">Reference proteome</keyword>
<dbReference type="CDD" id="cd08506">
    <property type="entry name" value="PBP2_clavulanate_OppA2"/>
    <property type="match status" value="1"/>
</dbReference>
<sequence>MRPHPVRPHPVRRLAATAAGVLVISAMGALGACSPPGGGLGTGAGGATASVQTVRLGAAADSAGPAPAVPGARRGGVVVDLEETGLNHLDPAQVYVNREQAIGSLFVRTLTDYKIDPRTGRTVLVGDLATDTGESSDGGRTWTYHLKSGLRWQDGEPITSSQVKYGVERLYASFETAGPEYLQTWLSGTDYRRAYPGPYGGRSLPDSLVAAPDSRTVVFHFRAPHADAPYAMALPAASPVLPSKDTRTGYDQKPFSDGPYKIKSYQPGKEMILTRNASWDPRTDPIRNAYPDEWNIQLGIPQPGLTQRLMASAGQDRNAVSLVSSADPTQTPTILTGPEYRGRTVSQYQPFVDVFTINTSRVKDERVRQAIMYAFPMKQIQITLGGAAQGDLATNLIGPTVTGFRPDDPFGKLAEPAGDPAKARHLLRQAGVTHLKLTFAYANTGRWQDVAVILQKAMARAGIDLQTKAIDATSYYSLIGRITNTYDIYRSGWGADWPNASTVIPPTLDGRQMSDDSTDYSHLHDSRVDSEIDRIDAVTDLTQQAAQWEQLSAYILRHDTPEIPYLYDKYFQVYGTGLGGVTYNPAIGTINPTTLYVK</sequence>
<gene>
    <name evidence="3" type="ORF">NGB36_06085</name>
</gene>